<feature type="compositionally biased region" description="Basic and acidic residues" evidence="1">
    <location>
        <begin position="59"/>
        <end position="75"/>
    </location>
</feature>
<feature type="compositionally biased region" description="Basic and acidic residues" evidence="1">
    <location>
        <begin position="37"/>
        <end position="46"/>
    </location>
</feature>
<accession>A0A1H1YYN8</accession>
<dbReference type="STRING" id="117157.SAMN04489717_5780"/>
<evidence type="ECO:0008006" key="4">
    <source>
        <dbReference type="Google" id="ProtNLM"/>
    </source>
</evidence>
<feature type="region of interest" description="Disordered" evidence="1">
    <location>
        <begin position="1"/>
        <end position="193"/>
    </location>
</feature>
<evidence type="ECO:0000313" key="3">
    <source>
        <dbReference type="Proteomes" id="UP000198983"/>
    </source>
</evidence>
<keyword evidence="3" id="KW-1185">Reference proteome</keyword>
<dbReference type="AlphaFoldDB" id="A0A1H1YYN8"/>
<gene>
    <name evidence="2" type="ORF">SAMN04489717_5780</name>
</gene>
<reference evidence="2 3" key="1">
    <citation type="submission" date="2016-10" db="EMBL/GenBank/DDBJ databases">
        <authorList>
            <person name="de Groot N.N."/>
        </authorList>
    </citation>
    <scope>NUCLEOTIDE SEQUENCE [LARGE SCALE GENOMIC DNA]</scope>
    <source>
        <strain evidence="2 3">DSM 22024</strain>
    </source>
</reference>
<name>A0A1H1YYN8_9ACTN</name>
<proteinExistence type="predicted"/>
<sequence length="398" mass="41589">MPENTPSESDPWAEATDAVPTHRDEPASTSQGHGSHAGHETHDGHDGPAATPDPVAEQVRAEAERRQREAAERAEQAQSATGDAIRAAEHAAGPHGNGEYPTTEPPAASTPPTPMPEGDDPVRRILADVAAGRLGPEEAAARLDEARRTADAGSAPSGSGATSAGAKASGGPGAGTSEQRTLPTTSAAEPTSRVRVRAVGRRVRIIGEPFVSTVAVDGPHVVRQEGDTLVVTSEGEFGASLDGFTLMRTRSLRDVQERVFDLGRELSVRVNPSLAVEVEVTAGSVNAERIPSLEQVRVTGGSARVRDVEGPIDVLVQAGSAQVEGRIHRGKSRLRAESGSLQLRLLPGSSVRVRPDVQLGRVQWEPPGADRDEHVIGSGDGQLDLEVVMGMATVKQAP</sequence>
<dbReference type="OrthoDB" id="5175422at2"/>
<evidence type="ECO:0000256" key="1">
    <source>
        <dbReference type="SAM" id="MobiDB-lite"/>
    </source>
</evidence>
<dbReference type="EMBL" id="LT629732">
    <property type="protein sequence ID" value="SDT26581.1"/>
    <property type="molecule type" value="Genomic_DNA"/>
</dbReference>
<feature type="compositionally biased region" description="Low complexity" evidence="1">
    <location>
        <begin position="151"/>
        <end position="167"/>
    </location>
</feature>
<feature type="compositionally biased region" description="Polar residues" evidence="1">
    <location>
        <begin position="178"/>
        <end position="189"/>
    </location>
</feature>
<feature type="compositionally biased region" description="Basic and acidic residues" evidence="1">
    <location>
        <begin position="135"/>
        <end position="150"/>
    </location>
</feature>
<protein>
    <recommendedName>
        <fullName evidence="4">Adhesin</fullName>
    </recommendedName>
</protein>
<organism evidence="2 3">
    <name type="scientific">Actinopolymorpha singaporensis</name>
    <dbReference type="NCBI Taxonomy" id="117157"/>
    <lineage>
        <taxon>Bacteria</taxon>
        <taxon>Bacillati</taxon>
        <taxon>Actinomycetota</taxon>
        <taxon>Actinomycetes</taxon>
        <taxon>Propionibacteriales</taxon>
        <taxon>Actinopolymorphaceae</taxon>
        <taxon>Actinopolymorpha</taxon>
    </lineage>
</organism>
<dbReference type="Proteomes" id="UP000198983">
    <property type="component" value="Chromosome I"/>
</dbReference>
<evidence type="ECO:0000313" key="2">
    <source>
        <dbReference type="EMBL" id="SDT26581.1"/>
    </source>
</evidence>
<dbReference type="RefSeq" id="WP_092656855.1">
    <property type="nucleotide sequence ID" value="NZ_LT629732.1"/>
</dbReference>